<evidence type="ECO:0000313" key="2">
    <source>
        <dbReference type="Proteomes" id="UP000193778"/>
    </source>
</evidence>
<dbReference type="Gene3D" id="3.10.450.50">
    <property type="match status" value="2"/>
</dbReference>
<dbReference type="AlphaFoldDB" id="A0A1X6Z767"/>
<reference evidence="2" key="1">
    <citation type="submission" date="2017-03" db="EMBL/GenBank/DDBJ databases">
        <authorList>
            <person name="Rodrigo-Torres L."/>
            <person name="Arahal R.D."/>
            <person name="Lucena T."/>
        </authorList>
    </citation>
    <scope>NUCLEOTIDE SEQUENCE [LARGE SCALE GENOMIC DNA]</scope>
    <source>
        <strain evidence="2">CECT 8411</strain>
    </source>
</reference>
<organism evidence="1 2">
    <name type="scientific">Ruegeria meonggei</name>
    <dbReference type="NCBI Taxonomy" id="1446476"/>
    <lineage>
        <taxon>Bacteria</taxon>
        <taxon>Pseudomonadati</taxon>
        <taxon>Pseudomonadota</taxon>
        <taxon>Alphaproteobacteria</taxon>
        <taxon>Rhodobacterales</taxon>
        <taxon>Roseobacteraceae</taxon>
        <taxon>Ruegeria</taxon>
    </lineage>
</organism>
<dbReference type="InterPro" id="IPR009959">
    <property type="entry name" value="Cyclase_SnoaL-like"/>
</dbReference>
<dbReference type="InterPro" id="IPR032710">
    <property type="entry name" value="NTF2-like_dom_sf"/>
</dbReference>
<dbReference type="PANTHER" id="PTHR38436:SF1">
    <property type="entry name" value="ESTER CYCLASE"/>
    <property type="match status" value="1"/>
</dbReference>
<gene>
    <name evidence="1" type="ORF">RUM8411_01880</name>
</gene>
<dbReference type="GO" id="GO:0030638">
    <property type="term" value="P:polyketide metabolic process"/>
    <property type="evidence" value="ECO:0007669"/>
    <property type="project" value="InterPro"/>
</dbReference>
<sequence>MHTFAKLYSPVIISGKTFLHTYAKNTVTRDFQSLESDTTIQKSSKIVSFQKEKTLVSSFFEALDATSDSDLPDVLQQFCGQDLHWRGFHPFNEISGTRAVADRFWQPLKNSLTRMQRRQDIFFAGTNSLDPVADVWVVSMGHLIGLFDHPWLGIRPTGKMAFLRYCEFHRVSQGKIAETAMYFDIPHLMVQAGQNPFPPQTAAHLVQPGPRTHDGILTKDQPIEEGRKTLSTINAMISDLGQWNSDLPLEDELARTWHDDMIWWGPEGIGATYTIDRYAKQHSGPFRAAFAERSETNHICRLAEGQYGGFFGWPNFTAVPTGGFMGMPASSKPGEFRVIDIYRRAGDKLAENWIFIDLLHFWRQQGVDILARTTGIEAS</sequence>
<proteinExistence type="predicted"/>
<dbReference type="Proteomes" id="UP000193778">
    <property type="component" value="Unassembled WGS sequence"/>
</dbReference>
<dbReference type="Pfam" id="PF07366">
    <property type="entry name" value="SnoaL"/>
    <property type="match status" value="1"/>
</dbReference>
<dbReference type="PANTHER" id="PTHR38436">
    <property type="entry name" value="POLYKETIDE CYCLASE SNOAL-LIKE DOMAIN"/>
    <property type="match status" value="1"/>
</dbReference>
<evidence type="ECO:0000313" key="1">
    <source>
        <dbReference type="EMBL" id="SLN42358.1"/>
    </source>
</evidence>
<accession>A0A1X6Z767</accession>
<protein>
    <submittedName>
        <fullName evidence="1">SnoaL-like domain protein</fullName>
    </submittedName>
</protein>
<keyword evidence="2" id="KW-1185">Reference proteome</keyword>
<name>A0A1X6Z767_9RHOB</name>
<dbReference type="EMBL" id="FWFP01000005">
    <property type="protein sequence ID" value="SLN42358.1"/>
    <property type="molecule type" value="Genomic_DNA"/>
</dbReference>
<dbReference type="SUPFAM" id="SSF54427">
    <property type="entry name" value="NTF2-like"/>
    <property type="match status" value="2"/>
</dbReference>